<feature type="region of interest" description="Disordered" evidence="1">
    <location>
        <begin position="178"/>
        <end position="308"/>
    </location>
</feature>
<comment type="caution">
    <text evidence="2">The sequence shown here is derived from an EMBL/GenBank/DDBJ whole genome shotgun (WGS) entry which is preliminary data.</text>
</comment>
<feature type="region of interest" description="Disordered" evidence="1">
    <location>
        <begin position="323"/>
        <end position="404"/>
    </location>
</feature>
<protein>
    <recommendedName>
        <fullName evidence="4">PPE domain-containing protein</fullName>
    </recommendedName>
</protein>
<feature type="compositionally biased region" description="Low complexity" evidence="1">
    <location>
        <begin position="361"/>
        <end position="404"/>
    </location>
</feature>
<keyword evidence="3" id="KW-1185">Reference proteome</keyword>
<dbReference type="Proteomes" id="UP000293291">
    <property type="component" value="Unassembled WGS sequence"/>
</dbReference>
<reference evidence="2 3" key="1">
    <citation type="submission" date="2019-01" db="EMBL/GenBank/DDBJ databases">
        <title>Novel species of Nocardioides.</title>
        <authorList>
            <person name="Liu Q."/>
            <person name="Xin Y.-H."/>
        </authorList>
    </citation>
    <scope>NUCLEOTIDE SEQUENCE [LARGE SCALE GENOMIC DNA]</scope>
    <source>
        <strain evidence="2 3">CGMCC 4.6875</strain>
    </source>
</reference>
<dbReference type="EMBL" id="SDWU01000013">
    <property type="protein sequence ID" value="RYC00839.1"/>
    <property type="molecule type" value="Genomic_DNA"/>
</dbReference>
<feature type="compositionally biased region" description="Gly residues" evidence="1">
    <location>
        <begin position="323"/>
        <end position="334"/>
    </location>
</feature>
<accession>A0A4Q2SDQ2</accession>
<feature type="compositionally biased region" description="Polar residues" evidence="1">
    <location>
        <begin position="280"/>
        <end position="298"/>
    </location>
</feature>
<organism evidence="2 3">
    <name type="scientific">Nocardioides ganghwensis</name>
    <dbReference type="NCBI Taxonomy" id="252230"/>
    <lineage>
        <taxon>Bacteria</taxon>
        <taxon>Bacillati</taxon>
        <taxon>Actinomycetota</taxon>
        <taxon>Actinomycetes</taxon>
        <taxon>Propionibacteriales</taxon>
        <taxon>Nocardioidaceae</taxon>
        <taxon>Nocardioides</taxon>
    </lineage>
</organism>
<gene>
    <name evidence="2" type="ORF">EUA07_12590</name>
</gene>
<feature type="compositionally biased region" description="Low complexity" evidence="1">
    <location>
        <begin position="259"/>
        <end position="279"/>
    </location>
</feature>
<feature type="compositionally biased region" description="Low complexity" evidence="1">
    <location>
        <begin position="232"/>
        <end position="247"/>
    </location>
</feature>
<evidence type="ECO:0000256" key="1">
    <source>
        <dbReference type="SAM" id="MobiDB-lite"/>
    </source>
</evidence>
<evidence type="ECO:0000313" key="2">
    <source>
        <dbReference type="EMBL" id="RYC00839.1"/>
    </source>
</evidence>
<proteinExistence type="predicted"/>
<evidence type="ECO:0008006" key="4">
    <source>
        <dbReference type="Google" id="ProtNLM"/>
    </source>
</evidence>
<feature type="compositionally biased region" description="Low complexity" evidence="1">
    <location>
        <begin position="133"/>
        <end position="150"/>
    </location>
</feature>
<feature type="compositionally biased region" description="Pro residues" evidence="1">
    <location>
        <begin position="248"/>
        <end position="258"/>
    </location>
</feature>
<dbReference type="AlphaFoldDB" id="A0A4Q2SDQ2"/>
<name>A0A4Q2SDQ2_9ACTN</name>
<sequence>MTKGPNRINLDTYLDSALGGHVQVVGRDWKRKAQDLQTLSDALKLAAAQAELRIGEQTLTGPALRAGMEKSSTSMSEKADTLRAAGEALVTVGQQINDTKDARDAMADLGPKPAAYQAPAGTPGVEPTPEELQAQAQAAQARQNERNAWQTQYDRQEARSLALTKELDAAFLGAIPPMKEIHGQDDPTEPTDDVPSRPGGPYLPGTQAPPTTGGGAGGGSKNAQGFHLDSWTPSGTEVTTTTTTTTNPPQPITTPPITHPTYPTQPITVPTVPTETTTVGGSQQSGVTYQGPQVSAPTSSGGAGGAGGAGGMNAAAFGAAGAAGGASGMMGGGRAASASAGSAPTRPIGATGRSGSAGALSRTPAASSGSPAARSGTAGSPTSRGSAGSAGSAGARGAAGSAGS</sequence>
<evidence type="ECO:0000313" key="3">
    <source>
        <dbReference type="Proteomes" id="UP000293291"/>
    </source>
</evidence>
<feature type="non-terminal residue" evidence="2">
    <location>
        <position position="404"/>
    </location>
</feature>
<feature type="region of interest" description="Disordered" evidence="1">
    <location>
        <begin position="112"/>
        <end position="153"/>
    </location>
</feature>